<dbReference type="EMBL" id="JH794863">
    <property type="protein sequence ID" value="ELQ62420.1"/>
    <property type="molecule type" value="Genomic_DNA"/>
</dbReference>
<dbReference type="AlphaFoldDB" id="L7J4G3"/>
<reference evidence="1" key="1">
    <citation type="journal article" date="2012" name="PLoS Genet.">
        <title>Comparative analysis of the genomes of two field isolates of the rice blast fungus Magnaporthe oryzae.</title>
        <authorList>
            <person name="Xue M."/>
            <person name="Yang J."/>
            <person name="Li Z."/>
            <person name="Hu S."/>
            <person name="Yao N."/>
            <person name="Dean R.A."/>
            <person name="Zhao W."/>
            <person name="Shen M."/>
            <person name="Zhang H."/>
            <person name="Li C."/>
            <person name="Liu L."/>
            <person name="Cao L."/>
            <person name="Xu X."/>
            <person name="Xing Y."/>
            <person name="Hsiang T."/>
            <person name="Zhang Z."/>
            <person name="Xu J.R."/>
            <person name="Peng Y.L."/>
        </authorList>
    </citation>
    <scope>NUCLEOTIDE SEQUENCE [LARGE SCALE GENOMIC DNA]</scope>
    <source>
        <strain evidence="1">P131</strain>
    </source>
</reference>
<proteinExistence type="predicted"/>
<gene>
    <name evidence="1" type="ORF">OOW_P131scaffold01075g11</name>
</gene>
<accession>L7J4G3</accession>
<name>L7J4G3_PYRO1</name>
<protein>
    <submittedName>
        <fullName evidence="1">Uncharacterized protein</fullName>
    </submittedName>
</protein>
<sequence>MPTHLVRVLEVDHSLVTCKPVLGLLVFQGEATQLIGQSTIVKLKLPCQWAHYLPGQCRVVWLNIAWVWSHLRGALACVAIYTNCNLFTLGMFSTTATPGDFAAAKSFTPELAATLEGKPVRIDVSGDDLYQYC</sequence>
<evidence type="ECO:0000313" key="1">
    <source>
        <dbReference type="EMBL" id="ELQ62420.1"/>
    </source>
</evidence>
<organism>
    <name type="scientific">Pyricularia oryzae (strain P131)</name>
    <name type="common">Rice blast fungus</name>
    <name type="synonym">Magnaporthe oryzae</name>
    <dbReference type="NCBI Taxonomy" id="1143193"/>
    <lineage>
        <taxon>Eukaryota</taxon>
        <taxon>Fungi</taxon>
        <taxon>Dikarya</taxon>
        <taxon>Ascomycota</taxon>
        <taxon>Pezizomycotina</taxon>
        <taxon>Sordariomycetes</taxon>
        <taxon>Sordariomycetidae</taxon>
        <taxon>Magnaporthales</taxon>
        <taxon>Pyriculariaceae</taxon>
        <taxon>Pyricularia</taxon>
    </lineage>
</organism>